<feature type="compositionally biased region" description="Low complexity" evidence="1">
    <location>
        <begin position="188"/>
        <end position="208"/>
    </location>
</feature>
<organism evidence="2 3">
    <name type="scientific">Apatococcus lobatus</name>
    <dbReference type="NCBI Taxonomy" id="904363"/>
    <lineage>
        <taxon>Eukaryota</taxon>
        <taxon>Viridiplantae</taxon>
        <taxon>Chlorophyta</taxon>
        <taxon>core chlorophytes</taxon>
        <taxon>Trebouxiophyceae</taxon>
        <taxon>Chlorellales</taxon>
        <taxon>Chlorellaceae</taxon>
        <taxon>Apatococcus</taxon>
    </lineage>
</organism>
<name>A0AAW1Q4F4_9CHLO</name>
<dbReference type="EMBL" id="JALJOS010000091">
    <property type="protein sequence ID" value="KAK9816092.1"/>
    <property type="molecule type" value="Genomic_DNA"/>
</dbReference>
<proteinExistence type="predicted"/>
<keyword evidence="3" id="KW-1185">Reference proteome</keyword>
<gene>
    <name evidence="2" type="ORF">WJX74_002195</name>
</gene>
<evidence type="ECO:0000313" key="3">
    <source>
        <dbReference type="Proteomes" id="UP001438707"/>
    </source>
</evidence>
<comment type="caution">
    <text evidence="2">The sequence shown here is derived from an EMBL/GenBank/DDBJ whole genome shotgun (WGS) entry which is preliminary data.</text>
</comment>
<feature type="compositionally biased region" description="Low complexity" evidence="1">
    <location>
        <begin position="257"/>
        <end position="269"/>
    </location>
</feature>
<evidence type="ECO:0000256" key="1">
    <source>
        <dbReference type="SAM" id="MobiDB-lite"/>
    </source>
</evidence>
<feature type="region of interest" description="Disordered" evidence="1">
    <location>
        <begin position="163"/>
        <end position="310"/>
    </location>
</feature>
<evidence type="ECO:0000313" key="2">
    <source>
        <dbReference type="EMBL" id="KAK9816092.1"/>
    </source>
</evidence>
<protein>
    <submittedName>
        <fullName evidence="2">Uncharacterized protein</fullName>
    </submittedName>
</protein>
<feature type="compositionally biased region" description="Basic residues" evidence="1">
    <location>
        <begin position="290"/>
        <end position="310"/>
    </location>
</feature>
<feature type="compositionally biased region" description="Low complexity" evidence="1">
    <location>
        <begin position="226"/>
        <end position="247"/>
    </location>
</feature>
<feature type="region of interest" description="Disordered" evidence="1">
    <location>
        <begin position="1"/>
        <end position="41"/>
    </location>
</feature>
<feature type="compositionally biased region" description="Low complexity" evidence="1">
    <location>
        <begin position="280"/>
        <end position="289"/>
    </location>
</feature>
<reference evidence="2 3" key="1">
    <citation type="journal article" date="2024" name="Nat. Commun.">
        <title>Phylogenomics reveals the evolutionary origins of lichenization in chlorophyte algae.</title>
        <authorList>
            <person name="Puginier C."/>
            <person name="Libourel C."/>
            <person name="Otte J."/>
            <person name="Skaloud P."/>
            <person name="Haon M."/>
            <person name="Grisel S."/>
            <person name="Petersen M."/>
            <person name="Berrin J.G."/>
            <person name="Delaux P.M."/>
            <person name="Dal Grande F."/>
            <person name="Keller J."/>
        </authorList>
    </citation>
    <scope>NUCLEOTIDE SEQUENCE [LARGE SCALE GENOMIC DNA]</scope>
    <source>
        <strain evidence="2 3">SAG 2145</strain>
    </source>
</reference>
<dbReference type="Proteomes" id="UP001438707">
    <property type="component" value="Unassembled WGS sequence"/>
</dbReference>
<accession>A0AAW1Q4F4</accession>
<dbReference type="AlphaFoldDB" id="A0AAW1Q4F4"/>
<sequence>MPPRRAPSVPTPRRRAAPARRATFDGGRIVRPPPTPPDLTNWVTVLGAGRTTPFRAQPLDEHFWATAHVPYPPEPRYFPDTTPDPYRPLSDADKDRWIDYYNFLIRQGLDPDGNPIPNKDLISFYKRHYKGFKLEDGRKIEEYSDAEIMAAHRKYVGVNPLRIKRPEFPAPPTPGRSYDMSSGGSAGSGSTVSTGRGARRSGSVTTSSDNMMSSGRVSGSGDMDISPSTSMSVSGSGSASRPSAPSGEGRRRRRSDTGSGSASASASGRRNVRHRPNPPSGSSAGGAAQRRARKTPRRKAGRKRATERRR</sequence>